<protein>
    <submittedName>
        <fullName evidence="1">Uncharacterized protein</fullName>
    </submittedName>
</protein>
<dbReference type="AlphaFoldDB" id="A0A0W1R6H4"/>
<evidence type="ECO:0000313" key="2">
    <source>
        <dbReference type="Proteomes" id="UP000054387"/>
    </source>
</evidence>
<gene>
    <name evidence="1" type="ORF">AUR64_13520</name>
</gene>
<organism evidence="1 2">
    <name type="scientific">Haloprofundus marisrubri</name>
    <dbReference type="NCBI Taxonomy" id="1514971"/>
    <lineage>
        <taxon>Archaea</taxon>
        <taxon>Methanobacteriati</taxon>
        <taxon>Methanobacteriota</taxon>
        <taxon>Stenosarchaea group</taxon>
        <taxon>Halobacteria</taxon>
        <taxon>Halobacteriales</taxon>
        <taxon>Haloferacaceae</taxon>
        <taxon>Haloprofundus</taxon>
    </lineage>
</organism>
<name>A0A0W1R6H4_9EURY</name>
<dbReference type="STRING" id="1514971.AUR64_13520"/>
<dbReference type="Proteomes" id="UP000054387">
    <property type="component" value="Unassembled WGS sequence"/>
</dbReference>
<reference evidence="1 2" key="1">
    <citation type="submission" date="2015-12" db="EMBL/GenBank/DDBJ databases">
        <title>Haloprofundus marisrubri gen. nov., sp. nov., an extremely halophilic archaeon isolated from the Discovery deep brine-seawater interface in the Red Sea.</title>
        <authorList>
            <person name="Zhang G."/>
            <person name="Stingl U."/>
            <person name="Rashid M."/>
        </authorList>
    </citation>
    <scope>NUCLEOTIDE SEQUENCE [LARGE SCALE GENOMIC DNA]</scope>
    <source>
        <strain evidence="1 2">SB9</strain>
    </source>
</reference>
<proteinExistence type="predicted"/>
<keyword evidence="2" id="KW-1185">Reference proteome</keyword>
<accession>A0A0W1R6H4</accession>
<dbReference type="EMBL" id="LOPU01000029">
    <property type="protein sequence ID" value="KTG08833.1"/>
    <property type="molecule type" value="Genomic_DNA"/>
</dbReference>
<evidence type="ECO:0000313" key="1">
    <source>
        <dbReference type="EMBL" id="KTG08833.1"/>
    </source>
</evidence>
<sequence length="118" mass="12467">MCTSVAGCTSFGDSRTTTGQSARVTIVLENPSDTEQRYEIEVVWGEGNRSQFSGVLQPAASDVEMLATTGTAPESATFFVGAANSGQSGTWNPTDCPDYRVDAVIENGNPSFETTCQV</sequence>
<comment type="caution">
    <text evidence="1">The sequence shown here is derived from an EMBL/GenBank/DDBJ whole genome shotgun (WGS) entry which is preliminary data.</text>
</comment>